<dbReference type="RefSeq" id="WP_170182372.1">
    <property type="nucleotide sequence ID" value="NZ_VFQE01000001.1"/>
</dbReference>
<dbReference type="Pfam" id="PF07883">
    <property type="entry name" value="Cupin_2"/>
    <property type="match status" value="2"/>
</dbReference>
<dbReference type="InterPro" id="IPR014710">
    <property type="entry name" value="RmlC-like_jellyroll"/>
</dbReference>
<evidence type="ECO:0000256" key="1">
    <source>
        <dbReference type="ARBA" id="ARBA00022723"/>
    </source>
</evidence>
<name>A0A543PE87_9ACTN</name>
<reference evidence="3 4" key="1">
    <citation type="submission" date="2019-06" db="EMBL/GenBank/DDBJ databases">
        <title>Sequencing the genomes of 1000 actinobacteria strains.</title>
        <authorList>
            <person name="Klenk H.-P."/>
        </authorList>
    </citation>
    <scope>NUCLEOTIDE SEQUENCE [LARGE SCALE GENOMIC DNA]</scope>
    <source>
        <strain evidence="3 4">DSM 46837</strain>
    </source>
</reference>
<dbReference type="AlphaFoldDB" id="A0A543PE87"/>
<accession>A0A543PE87</accession>
<proteinExistence type="predicted"/>
<dbReference type="Proteomes" id="UP000319865">
    <property type="component" value="Unassembled WGS sequence"/>
</dbReference>
<feature type="domain" description="Cupin type-2" evidence="2">
    <location>
        <begin position="48"/>
        <end position="116"/>
    </location>
</feature>
<evidence type="ECO:0000259" key="2">
    <source>
        <dbReference type="Pfam" id="PF07883"/>
    </source>
</evidence>
<dbReference type="GO" id="GO:0046872">
    <property type="term" value="F:metal ion binding"/>
    <property type="evidence" value="ECO:0007669"/>
    <property type="project" value="UniProtKB-KW"/>
</dbReference>
<keyword evidence="1" id="KW-0479">Metal-binding</keyword>
<dbReference type="PANTHER" id="PTHR35848">
    <property type="entry name" value="OXALATE-BINDING PROTEIN"/>
    <property type="match status" value="1"/>
</dbReference>
<dbReference type="PANTHER" id="PTHR35848:SF6">
    <property type="entry name" value="CUPIN TYPE-2 DOMAIN-CONTAINING PROTEIN"/>
    <property type="match status" value="1"/>
</dbReference>
<dbReference type="Gene3D" id="2.60.120.10">
    <property type="entry name" value="Jelly Rolls"/>
    <property type="match status" value="2"/>
</dbReference>
<feature type="domain" description="Cupin type-2" evidence="2">
    <location>
        <begin position="201"/>
        <end position="258"/>
    </location>
</feature>
<evidence type="ECO:0000313" key="4">
    <source>
        <dbReference type="Proteomes" id="UP000319865"/>
    </source>
</evidence>
<organism evidence="3 4">
    <name type="scientific">Blastococcus colisei</name>
    <dbReference type="NCBI Taxonomy" id="1564162"/>
    <lineage>
        <taxon>Bacteria</taxon>
        <taxon>Bacillati</taxon>
        <taxon>Actinomycetota</taxon>
        <taxon>Actinomycetes</taxon>
        <taxon>Geodermatophilales</taxon>
        <taxon>Geodermatophilaceae</taxon>
        <taxon>Blastococcus</taxon>
    </lineage>
</organism>
<keyword evidence="4" id="KW-1185">Reference proteome</keyword>
<dbReference type="InterPro" id="IPR013096">
    <property type="entry name" value="Cupin_2"/>
</dbReference>
<dbReference type="EMBL" id="VFQE01000001">
    <property type="protein sequence ID" value="TQN42370.1"/>
    <property type="molecule type" value="Genomic_DNA"/>
</dbReference>
<protein>
    <submittedName>
        <fullName evidence="3">Cupin domain</fullName>
    </submittedName>
</protein>
<dbReference type="InterPro" id="IPR011051">
    <property type="entry name" value="RmlC_Cupin_sf"/>
</dbReference>
<dbReference type="InterPro" id="IPR051610">
    <property type="entry name" value="GPI/OXD"/>
</dbReference>
<evidence type="ECO:0000313" key="3">
    <source>
        <dbReference type="EMBL" id="TQN42370.1"/>
    </source>
</evidence>
<gene>
    <name evidence="3" type="ORF">FHU33_1769</name>
</gene>
<comment type="caution">
    <text evidence="3">The sequence shown here is derived from an EMBL/GenBank/DDBJ whole genome shotgun (WGS) entry which is preliminary data.</text>
</comment>
<sequence>MTASLHFPRTAASTAGDNLHELPEFAGLGVLGLLPDTVGLAADITFGEVTLAPGQLVPTHRNSQAEAVFLVEGTVRLWRPGGSAELSAPGAAYFPPGEAHSLQCVGSEPARLLVAYATGGDQKTVTSELLPNTALEGTMNPSTAPSAGLFDRWAVAEDMVAWVPVEPTKGMRLRCRYLLEPATGTKEFVIGTAAVDPQLHYTIHRHAPAEIYHVLEGTATIYVGDDAYRAGPGDTVYVPAWAPHGIDTNDDDLRMYWFYTLDACHGTWAWEPLEPVYSTPPRRPLETGPRRGFHV</sequence>
<dbReference type="SUPFAM" id="SSF51182">
    <property type="entry name" value="RmlC-like cupins"/>
    <property type="match status" value="1"/>
</dbReference>